<dbReference type="SFLD" id="SFLDS00019">
    <property type="entry name" value="Glutathione_Transferase_(cytos"/>
    <property type="match status" value="1"/>
</dbReference>
<gene>
    <name evidence="2" type="ORF">AWB66_06256</name>
</gene>
<dbReference type="PANTHER" id="PTHR42673">
    <property type="entry name" value="MALEYLACETOACETATE ISOMERASE"/>
    <property type="match status" value="1"/>
</dbReference>
<accession>A0A158KH44</accession>
<dbReference type="PROSITE" id="PS50404">
    <property type="entry name" value="GST_NTER"/>
    <property type="match status" value="1"/>
</dbReference>
<evidence type="ECO:0000313" key="2">
    <source>
        <dbReference type="EMBL" id="SAL80466.1"/>
    </source>
</evidence>
<keyword evidence="2" id="KW-0413">Isomerase</keyword>
<dbReference type="CDD" id="cd03042">
    <property type="entry name" value="GST_N_Zeta"/>
    <property type="match status" value="1"/>
</dbReference>
<dbReference type="Gene3D" id="3.40.30.10">
    <property type="entry name" value="Glutaredoxin"/>
    <property type="match status" value="1"/>
</dbReference>
<dbReference type="AlphaFoldDB" id="A0A158KH44"/>
<evidence type="ECO:0000313" key="3">
    <source>
        <dbReference type="Proteomes" id="UP000054717"/>
    </source>
</evidence>
<dbReference type="EMBL" id="FCNZ02000069">
    <property type="protein sequence ID" value="SAL80466.1"/>
    <property type="molecule type" value="Genomic_DNA"/>
</dbReference>
<dbReference type="InterPro" id="IPR034333">
    <property type="entry name" value="GST_Zeta_N"/>
</dbReference>
<dbReference type="InterPro" id="IPR036249">
    <property type="entry name" value="Thioredoxin-like_sf"/>
</dbReference>
<dbReference type="Proteomes" id="UP000054717">
    <property type="component" value="Unassembled WGS sequence"/>
</dbReference>
<dbReference type="PANTHER" id="PTHR42673:SF4">
    <property type="entry name" value="MALEYLACETOACETATE ISOMERASE"/>
    <property type="match status" value="1"/>
</dbReference>
<dbReference type="GO" id="GO:0016034">
    <property type="term" value="F:maleylacetoacetate isomerase activity"/>
    <property type="evidence" value="ECO:0007669"/>
    <property type="project" value="TreeGrafter"/>
</dbReference>
<feature type="domain" description="GST N-terminal" evidence="1">
    <location>
        <begin position="12"/>
        <end position="95"/>
    </location>
</feature>
<evidence type="ECO:0000259" key="1">
    <source>
        <dbReference type="PROSITE" id="PS50404"/>
    </source>
</evidence>
<dbReference type="SUPFAM" id="SSF52833">
    <property type="entry name" value="Thioredoxin-like"/>
    <property type="match status" value="1"/>
</dbReference>
<dbReference type="STRING" id="326475.AWB66_06256"/>
<reference evidence="2" key="1">
    <citation type="submission" date="2016-01" db="EMBL/GenBank/DDBJ databases">
        <authorList>
            <person name="Peeters Charlotte."/>
        </authorList>
    </citation>
    <scope>NUCLEOTIDE SEQUENCE</scope>
    <source>
        <strain evidence="2">LMG 22936</strain>
    </source>
</reference>
<dbReference type="GO" id="GO:0006749">
    <property type="term" value="P:glutathione metabolic process"/>
    <property type="evidence" value="ECO:0007669"/>
    <property type="project" value="TreeGrafter"/>
</dbReference>
<organism evidence="2 3">
    <name type="scientific">Caballeronia telluris</name>
    <dbReference type="NCBI Taxonomy" id="326475"/>
    <lineage>
        <taxon>Bacteria</taxon>
        <taxon>Pseudomonadati</taxon>
        <taxon>Pseudomonadota</taxon>
        <taxon>Betaproteobacteria</taxon>
        <taxon>Burkholderiales</taxon>
        <taxon>Burkholderiaceae</taxon>
        <taxon>Caballeronia</taxon>
    </lineage>
</organism>
<keyword evidence="3" id="KW-1185">Reference proteome</keyword>
<protein>
    <submittedName>
        <fullName evidence="2">Maleylacetoacetate isomerase</fullName>
    </submittedName>
</protein>
<dbReference type="GO" id="GO:0004364">
    <property type="term" value="F:glutathione transferase activity"/>
    <property type="evidence" value="ECO:0007669"/>
    <property type="project" value="TreeGrafter"/>
</dbReference>
<dbReference type="Gene3D" id="1.20.1050.10">
    <property type="match status" value="1"/>
</dbReference>
<proteinExistence type="predicted"/>
<dbReference type="InterPro" id="IPR004045">
    <property type="entry name" value="Glutathione_S-Trfase_N"/>
</dbReference>
<sequence>MIDSIKPEAPVADRVMYTYFRSSAAFRVRIALDLKRLDYRAVPVHLIRDGGQQHQAEYRAVNPFGLVPSYREDDRTIRQSLAIIEYLDECHPEPPMLPVTPLARAEARQSALSIACDIHRLNNPRVMKYLEGELHVD</sequence>
<comment type="caution">
    <text evidence="2">The sequence shown here is derived from an EMBL/GenBank/DDBJ whole genome shotgun (WGS) entry which is preliminary data.</text>
</comment>
<name>A0A158KH44_9BURK</name>
<dbReference type="InterPro" id="IPR040079">
    <property type="entry name" value="Glutathione_S-Trfase"/>
</dbReference>
<dbReference type="Pfam" id="PF13417">
    <property type="entry name" value="GST_N_3"/>
    <property type="match status" value="1"/>
</dbReference>
<dbReference type="GO" id="GO:0006559">
    <property type="term" value="P:L-phenylalanine catabolic process"/>
    <property type="evidence" value="ECO:0007669"/>
    <property type="project" value="TreeGrafter"/>
</dbReference>